<evidence type="ECO:0000313" key="2">
    <source>
        <dbReference type="EMBL" id="MBM7839944.1"/>
    </source>
</evidence>
<keyword evidence="1" id="KW-0472">Membrane</keyword>
<dbReference type="Proteomes" id="UP001179280">
    <property type="component" value="Unassembled WGS sequence"/>
</dbReference>
<organism evidence="2 3">
    <name type="scientific">Shouchella xiaoxiensis</name>
    <dbReference type="NCBI Taxonomy" id="766895"/>
    <lineage>
        <taxon>Bacteria</taxon>
        <taxon>Bacillati</taxon>
        <taxon>Bacillota</taxon>
        <taxon>Bacilli</taxon>
        <taxon>Bacillales</taxon>
        <taxon>Bacillaceae</taxon>
        <taxon>Shouchella</taxon>
    </lineage>
</organism>
<reference evidence="2" key="1">
    <citation type="submission" date="2021-01" db="EMBL/GenBank/DDBJ databases">
        <title>Genomic Encyclopedia of Type Strains, Phase IV (KMG-IV): sequencing the most valuable type-strain genomes for metagenomic binning, comparative biology and taxonomic classification.</title>
        <authorList>
            <person name="Goeker M."/>
        </authorList>
    </citation>
    <scope>NUCLEOTIDE SEQUENCE</scope>
    <source>
        <strain evidence="2">DSM 21943</strain>
    </source>
</reference>
<dbReference type="EMBL" id="JAFBCV010000010">
    <property type="protein sequence ID" value="MBM7839944.1"/>
    <property type="molecule type" value="Genomic_DNA"/>
</dbReference>
<proteinExistence type="predicted"/>
<feature type="transmembrane region" description="Helical" evidence="1">
    <location>
        <begin position="22"/>
        <end position="45"/>
    </location>
</feature>
<comment type="caution">
    <text evidence="2">The sequence shown here is derived from an EMBL/GenBank/DDBJ whole genome shotgun (WGS) entry which is preliminary data.</text>
</comment>
<gene>
    <name evidence="2" type="ORF">JOC54_003224</name>
</gene>
<keyword evidence="1" id="KW-1133">Transmembrane helix</keyword>
<feature type="transmembrane region" description="Helical" evidence="1">
    <location>
        <begin position="262"/>
        <end position="283"/>
    </location>
</feature>
<sequence>MGNRIRKDIVLSMSQVYRKEKWFVWLGGVGIGLAIMALAVIYVRGAQVAPEGNMADVFSFSAAVGIFLLSLAVVYTQTEFNTKSKQRIRFSIIGIILYFYAIEFVQHYRGINPRFTSEGSILDMVLGGIFGMTSLLLIVLLMIISIHFWKMRQKTNDSLLKLSIRYALFSILLANSAGLAMVALQGRYLGDSGNFIVLHGAGFHALQSLLIIAWLLERSTGERNFIEKLLKTGCIAWTSAIMTVAIQTGLGRTIFELSPLPILAMICVSVWFVVLCIAIVMYAKSIKRNKEASGNWFKVSI</sequence>
<feature type="transmembrane region" description="Helical" evidence="1">
    <location>
        <begin position="196"/>
        <end position="217"/>
    </location>
</feature>
<evidence type="ECO:0000313" key="3">
    <source>
        <dbReference type="Proteomes" id="UP001179280"/>
    </source>
</evidence>
<keyword evidence="1" id="KW-0812">Transmembrane</keyword>
<feature type="transmembrane region" description="Helical" evidence="1">
    <location>
        <begin position="166"/>
        <end position="184"/>
    </location>
</feature>
<feature type="transmembrane region" description="Helical" evidence="1">
    <location>
        <begin position="125"/>
        <end position="146"/>
    </location>
</feature>
<protein>
    <recommendedName>
        <fullName evidence="4">DUF998 domain-containing protein</fullName>
    </recommendedName>
</protein>
<feature type="transmembrane region" description="Helical" evidence="1">
    <location>
        <begin position="88"/>
        <end position="105"/>
    </location>
</feature>
<feature type="transmembrane region" description="Helical" evidence="1">
    <location>
        <begin position="57"/>
        <end position="76"/>
    </location>
</feature>
<feature type="transmembrane region" description="Helical" evidence="1">
    <location>
        <begin position="229"/>
        <end position="250"/>
    </location>
</feature>
<evidence type="ECO:0008006" key="4">
    <source>
        <dbReference type="Google" id="ProtNLM"/>
    </source>
</evidence>
<keyword evidence="3" id="KW-1185">Reference proteome</keyword>
<evidence type="ECO:0000256" key="1">
    <source>
        <dbReference type="SAM" id="Phobius"/>
    </source>
</evidence>
<accession>A0ABS2SWM9</accession>
<name>A0ABS2SWM9_9BACI</name>
<dbReference type="RefSeq" id="WP_204467288.1">
    <property type="nucleotide sequence ID" value="NZ_JAFBCV010000010.1"/>
</dbReference>